<evidence type="ECO:0000313" key="7">
    <source>
        <dbReference type="EMBL" id="KAF3766077.1"/>
    </source>
</evidence>
<evidence type="ECO:0000256" key="2">
    <source>
        <dbReference type="ARBA" id="ARBA00023125"/>
    </source>
</evidence>
<dbReference type="Proteomes" id="UP000803844">
    <property type="component" value="Unassembled WGS sequence"/>
</dbReference>
<feature type="compositionally biased region" description="Polar residues" evidence="5">
    <location>
        <begin position="395"/>
        <end position="407"/>
    </location>
</feature>
<dbReference type="Gene3D" id="1.10.30.10">
    <property type="entry name" value="High mobility group box domain"/>
    <property type="match status" value="1"/>
</dbReference>
<dbReference type="CDD" id="cd01389">
    <property type="entry name" value="HMG-box_ROX1-like"/>
    <property type="match status" value="1"/>
</dbReference>
<dbReference type="GO" id="GO:0001228">
    <property type="term" value="F:DNA-binding transcription activator activity, RNA polymerase II-specific"/>
    <property type="evidence" value="ECO:0007669"/>
    <property type="project" value="TreeGrafter"/>
</dbReference>
<dbReference type="GO" id="GO:0000122">
    <property type="term" value="P:negative regulation of transcription by RNA polymerase II"/>
    <property type="evidence" value="ECO:0007669"/>
    <property type="project" value="TreeGrafter"/>
</dbReference>
<dbReference type="EMBL" id="MU032347">
    <property type="protein sequence ID" value="KAF3766077.1"/>
    <property type="molecule type" value="Genomic_DNA"/>
</dbReference>
<feature type="compositionally biased region" description="Low complexity" evidence="5">
    <location>
        <begin position="641"/>
        <end position="651"/>
    </location>
</feature>
<feature type="compositionally biased region" description="Basic and acidic residues" evidence="5">
    <location>
        <begin position="332"/>
        <end position="342"/>
    </location>
</feature>
<reference evidence="7" key="1">
    <citation type="journal article" date="2020" name="Phytopathology">
        <title>Genome sequence of the chestnut blight fungus Cryphonectria parasitica EP155: A fundamental resource for an archetypical invasive plant pathogen.</title>
        <authorList>
            <person name="Crouch J.A."/>
            <person name="Dawe A."/>
            <person name="Aerts A."/>
            <person name="Barry K."/>
            <person name="Churchill A.C.L."/>
            <person name="Grimwood J."/>
            <person name="Hillman B."/>
            <person name="Milgroom M.G."/>
            <person name="Pangilinan J."/>
            <person name="Smith M."/>
            <person name="Salamov A."/>
            <person name="Schmutz J."/>
            <person name="Yadav J."/>
            <person name="Grigoriev I.V."/>
            <person name="Nuss D."/>
        </authorList>
    </citation>
    <scope>NUCLEOTIDE SEQUENCE</scope>
    <source>
        <strain evidence="7">EP155</strain>
    </source>
</reference>
<feature type="compositionally biased region" description="Pro residues" evidence="5">
    <location>
        <begin position="38"/>
        <end position="48"/>
    </location>
</feature>
<dbReference type="RefSeq" id="XP_040777038.1">
    <property type="nucleotide sequence ID" value="XM_040915179.1"/>
</dbReference>
<keyword evidence="2 4" id="KW-0238">DNA-binding</keyword>
<keyword evidence="8" id="KW-1185">Reference proteome</keyword>
<dbReference type="AlphaFoldDB" id="A0A9P4Y485"/>
<feature type="compositionally biased region" description="Polar residues" evidence="5">
    <location>
        <begin position="85"/>
        <end position="96"/>
    </location>
</feature>
<feature type="compositionally biased region" description="Low complexity" evidence="5">
    <location>
        <begin position="229"/>
        <end position="243"/>
    </location>
</feature>
<organism evidence="7 8">
    <name type="scientific">Cryphonectria parasitica (strain ATCC 38755 / EP155)</name>
    <dbReference type="NCBI Taxonomy" id="660469"/>
    <lineage>
        <taxon>Eukaryota</taxon>
        <taxon>Fungi</taxon>
        <taxon>Dikarya</taxon>
        <taxon>Ascomycota</taxon>
        <taxon>Pezizomycotina</taxon>
        <taxon>Sordariomycetes</taxon>
        <taxon>Sordariomycetidae</taxon>
        <taxon>Diaporthales</taxon>
        <taxon>Cryphonectriaceae</taxon>
        <taxon>Cryphonectria-Endothia species complex</taxon>
        <taxon>Cryphonectria</taxon>
    </lineage>
</organism>
<dbReference type="InterPro" id="IPR050140">
    <property type="entry name" value="SRY-related_HMG-box_TF-like"/>
</dbReference>
<dbReference type="InterPro" id="IPR009071">
    <property type="entry name" value="HMG_box_dom"/>
</dbReference>
<evidence type="ECO:0000256" key="4">
    <source>
        <dbReference type="PROSITE-ProRule" id="PRU00267"/>
    </source>
</evidence>
<evidence type="ECO:0000256" key="5">
    <source>
        <dbReference type="SAM" id="MobiDB-lite"/>
    </source>
</evidence>
<dbReference type="Pfam" id="PF00505">
    <property type="entry name" value="HMG_box"/>
    <property type="match status" value="1"/>
</dbReference>
<feature type="compositionally biased region" description="Low complexity" evidence="5">
    <location>
        <begin position="366"/>
        <end position="376"/>
    </location>
</feature>
<keyword evidence="1" id="KW-0805">Transcription regulation</keyword>
<accession>A0A9P4Y485</accession>
<dbReference type="GeneID" id="63832308"/>
<proteinExistence type="predicted"/>
<name>A0A9P4Y485_CRYP1</name>
<gene>
    <name evidence="7" type="ORF">M406DRAFT_106086</name>
</gene>
<dbReference type="PROSITE" id="PS50118">
    <property type="entry name" value="HMG_BOX_2"/>
    <property type="match status" value="1"/>
</dbReference>
<evidence type="ECO:0000259" key="6">
    <source>
        <dbReference type="PROSITE" id="PS50118"/>
    </source>
</evidence>
<comment type="caution">
    <text evidence="7">The sequence shown here is derived from an EMBL/GenBank/DDBJ whole genome shotgun (WGS) entry which is preliminary data.</text>
</comment>
<feature type="domain" description="HMG box" evidence="6">
    <location>
        <begin position="114"/>
        <end position="182"/>
    </location>
</feature>
<dbReference type="SMART" id="SM00398">
    <property type="entry name" value="HMG"/>
    <property type="match status" value="1"/>
</dbReference>
<sequence length="848" mass="90691">MSTRSSDALARRHSVRQQQPLPPHQQQYPIFSSNPPADQRPPPPPAPEPGHLLSPVESRLTRNRARSINVDEANSSQIGEPDLQSPASGHTPPNSASLASATDLICICPTPPKVPRPRNAFILYRQHHQAGVVQKRPGLANPEISKIIGELWREEDESIKAYWKRLAGEEKARHQRQYPQYKYQPRRSGKGAHSARPTSATGEGGDPGRCAKCGGRFIATPRTPSTPFGSVPGSALGSGLPSSSGGGGGAMEALPPPPLLQHPHHRLSVDSQHGSGYARRPSSYYPHAPEPVRPIDEDYDSGVPAGMSRRRGLQQDDYDLVTSPDMKRRRFGHLDHPDEHGHGSPMTTMSQHPSPLYHPGAPTQPPHSQQQQYKQQQHPESRRSSAVSVGGGSSYPTTQPDSGSYQMTAPLPHPRPIAGSGGPQHQHHHHQQQQQQQQMAPPPRPARLNTASGMPHHPPGLPARAGQPGFDESLTLAPLQFPPSSPTQMSDTSGGARSMSGGGLLGMASGPQQQALGSRGDSQARGIEAMVMSIPYMNKLDVLRKISPPLGPPGAGSPIVETRGPVIAIEGGHEALMREVRPVIERALRISGECEVKVWTDSSVDRALTPPDDGGGSSSAKKAGHVVEDVEMAEAQDKGSHASSSRHSSIGGVSGTLTPTPRSAGAGGAAPTANLLPPHPGPTATFDYLQTIMKWHTKSAEMVKHITTRPLVPAPGGSISSSLSSSSSNKLLLPVALVADGFSLTLSDRFASTVAITDPYSPVDHWQWMATLWRGIVGADLVVYVRAMTAEELARNSGTVEYRAPGVMVVRVAGERVDEKTERRLAFEVMEWVRAGSFREGYSFGGGG</sequence>
<dbReference type="GO" id="GO:0030154">
    <property type="term" value="P:cell differentiation"/>
    <property type="evidence" value="ECO:0007669"/>
    <property type="project" value="TreeGrafter"/>
</dbReference>
<feature type="DNA-binding region" description="HMG box" evidence="4">
    <location>
        <begin position="114"/>
        <end position="182"/>
    </location>
</feature>
<evidence type="ECO:0000256" key="1">
    <source>
        <dbReference type="ARBA" id="ARBA00023015"/>
    </source>
</evidence>
<keyword evidence="4" id="KW-0539">Nucleus</keyword>
<feature type="region of interest" description="Disordered" evidence="5">
    <location>
        <begin position="633"/>
        <end position="678"/>
    </location>
</feature>
<dbReference type="PANTHER" id="PTHR10270">
    <property type="entry name" value="SOX TRANSCRIPTION FACTOR"/>
    <property type="match status" value="1"/>
</dbReference>
<dbReference type="GO" id="GO:0005634">
    <property type="term" value="C:nucleus"/>
    <property type="evidence" value="ECO:0007669"/>
    <property type="project" value="UniProtKB-UniRule"/>
</dbReference>
<dbReference type="PANTHER" id="PTHR10270:SF161">
    <property type="entry name" value="SEX-DETERMINING REGION Y PROTEIN"/>
    <property type="match status" value="1"/>
</dbReference>
<evidence type="ECO:0000256" key="3">
    <source>
        <dbReference type="ARBA" id="ARBA00023163"/>
    </source>
</evidence>
<dbReference type="InterPro" id="IPR036910">
    <property type="entry name" value="HMG_box_dom_sf"/>
</dbReference>
<feature type="region of interest" description="Disordered" evidence="5">
    <location>
        <begin position="169"/>
        <end position="522"/>
    </location>
</feature>
<dbReference type="FunFam" id="1.10.30.10:FF:000041">
    <property type="entry name" value="HMG box family protein"/>
    <property type="match status" value="1"/>
</dbReference>
<dbReference type="SUPFAM" id="SSF47095">
    <property type="entry name" value="HMG-box"/>
    <property type="match status" value="1"/>
</dbReference>
<feature type="region of interest" description="Disordered" evidence="5">
    <location>
        <begin position="1"/>
        <end position="96"/>
    </location>
</feature>
<dbReference type="GO" id="GO:0000978">
    <property type="term" value="F:RNA polymerase II cis-regulatory region sequence-specific DNA binding"/>
    <property type="evidence" value="ECO:0007669"/>
    <property type="project" value="TreeGrafter"/>
</dbReference>
<dbReference type="OrthoDB" id="6247875at2759"/>
<evidence type="ECO:0000313" key="8">
    <source>
        <dbReference type="Proteomes" id="UP000803844"/>
    </source>
</evidence>
<protein>
    <recommendedName>
        <fullName evidence="6">HMG box domain-containing protein</fullName>
    </recommendedName>
</protein>
<keyword evidence="3" id="KW-0804">Transcription</keyword>